<evidence type="ECO:0000256" key="2">
    <source>
        <dbReference type="ARBA" id="ARBA00022737"/>
    </source>
</evidence>
<dbReference type="PANTHER" id="PTHR11467">
    <property type="entry name" value="HISTONE H1"/>
    <property type="match status" value="1"/>
</dbReference>
<dbReference type="InterPro" id="IPR017956">
    <property type="entry name" value="AT_hook_DNA-bd_motif"/>
</dbReference>
<keyword evidence="2" id="KW-0677">Repeat</keyword>
<gene>
    <name evidence="7" type="ORF">LIER_43549</name>
</gene>
<dbReference type="InterPro" id="IPR036390">
    <property type="entry name" value="WH_DNA-bd_sf"/>
</dbReference>
<sequence length="183" mass="19321">MNITTAPAADLPPLSEMIMTAIETLTNEADKSTIQKHIESTYASLPSDFQDSFSDQLHVLTQTGQLTVVNDCYKKVDSDAPPPLRRGRGRPPKAAGTVKTPLVSANGMSPARPRGRPPKVRDPLASSPVKPAASASGRKRGRPPKANRAAPAAKKAAPPASGERRGRGRPPKVRTPVVLPIGS</sequence>
<dbReference type="GO" id="GO:0006355">
    <property type="term" value="P:regulation of DNA-templated transcription"/>
    <property type="evidence" value="ECO:0007669"/>
    <property type="project" value="InterPro"/>
</dbReference>
<dbReference type="Pfam" id="PF02178">
    <property type="entry name" value="AT_hook"/>
    <property type="match status" value="4"/>
</dbReference>
<feature type="domain" description="H15" evidence="6">
    <location>
        <begin position="8"/>
        <end position="72"/>
    </location>
</feature>
<comment type="caution">
    <text evidence="7">The sequence shown here is derived from an EMBL/GenBank/DDBJ whole genome shotgun (WGS) entry which is preliminary data.</text>
</comment>
<evidence type="ECO:0000313" key="8">
    <source>
        <dbReference type="Proteomes" id="UP001454036"/>
    </source>
</evidence>
<dbReference type="GO" id="GO:0031492">
    <property type="term" value="F:nucleosomal DNA binding"/>
    <property type="evidence" value="ECO:0007669"/>
    <property type="project" value="TreeGrafter"/>
</dbReference>
<comment type="subcellular location">
    <subcellularLocation>
        <location evidence="1">Nucleus</location>
    </subcellularLocation>
</comment>
<dbReference type="PANTHER" id="PTHR11467:SF103">
    <property type="entry name" value="HMG-Y-RELATED PROTEIN A"/>
    <property type="match status" value="1"/>
</dbReference>
<keyword evidence="4" id="KW-0539">Nucleus</keyword>
<dbReference type="AlphaFoldDB" id="A0AAV3QFM5"/>
<organism evidence="7 8">
    <name type="scientific">Lithospermum erythrorhizon</name>
    <name type="common">Purple gromwell</name>
    <name type="synonym">Lithospermum officinale var. erythrorhizon</name>
    <dbReference type="NCBI Taxonomy" id="34254"/>
    <lineage>
        <taxon>Eukaryota</taxon>
        <taxon>Viridiplantae</taxon>
        <taxon>Streptophyta</taxon>
        <taxon>Embryophyta</taxon>
        <taxon>Tracheophyta</taxon>
        <taxon>Spermatophyta</taxon>
        <taxon>Magnoliopsida</taxon>
        <taxon>eudicotyledons</taxon>
        <taxon>Gunneridae</taxon>
        <taxon>Pentapetalae</taxon>
        <taxon>asterids</taxon>
        <taxon>lamiids</taxon>
        <taxon>Boraginales</taxon>
        <taxon>Boraginaceae</taxon>
        <taxon>Boraginoideae</taxon>
        <taxon>Lithospermeae</taxon>
        <taxon>Lithospermum</taxon>
    </lineage>
</organism>
<dbReference type="InterPro" id="IPR000116">
    <property type="entry name" value="HMGA"/>
</dbReference>
<feature type="region of interest" description="Disordered" evidence="5">
    <location>
        <begin position="74"/>
        <end position="183"/>
    </location>
</feature>
<dbReference type="GO" id="GO:0030261">
    <property type="term" value="P:chromosome condensation"/>
    <property type="evidence" value="ECO:0007669"/>
    <property type="project" value="TreeGrafter"/>
</dbReference>
<dbReference type="InterPro" id="IPR036388">
    <property type="entry name" value="WH-like_DNA-bd_sf"/>
</dbReference>
<dbReference type="Proteomes" id="UP001454036">
    <property type="component" value="Unassembled WGS sequence"/>
</dbReference>
<dbReference type="SMART" id="SM00384">
    <property type="entry name" value="AT_hook"/>
    <property type="match status" value="4"/>
</dbReference>
<dbReference type="InterPro" id="IPR005818">
    <property type="entry name" value="Histone_H1/H5_H15"/>
</dbReference>
<dbReference type="SMART" id="SM00526">
    <property type="entry name" value="H15"/>
    <property type="match status" value="1"/>
</dbReference>
<evidence type="ECO:0000313" key="7">
    <source>
        <dbReference type="EMBL" id="GAA0160977.1"/>
    </source>
</evidence>
<evidence type="ECO:0000256" key="1">
    <source>
        <dbReference type="ARBA" id="ARBA00004123"/>
    </source>
</evidence>
<reference evidence="7 8" key="1">
    <citation type="submission" date="2024-01" db="EMBL/GenBank/DDBJ databases">
        <title>The complete chloroplast genome sequence of Lithospermum erythrorhizon: insights into the phylogenetic relationship among Boraginaceae species and the maternal lineages of purple gromwells.</title>
        <authorList>
            <person name="Okada T."/>
            <person name="Watanabe K."/>
        </authorList>
    </citation>
    <scope>NUCLEOTIDE SEQUENCE [LARGE SCALE GENOMIC DNA]</scope>
</reference>
<evidence type="ECO:0000256" key="4">
    <source>
        <dbReference type="ARBA" id="ARBA00023242"/>
    </source>
</evidence>
<name>A0AAV3QFM5_LITER</name>
<dbReference type="PRINTS" id="PR00930">
    <property type="entry name" value="HIGHMOBLTYIY"/>
</dbReference>
<keyword evidence="3" id="KW-0238">DNA-binding</keyword>
<dbReference type="GO" id="GO:0045910">
    <property type="term" value="P:negative regulation of DNA recombination"/>
    <property type="evidence" value="ECO:0007669"/>
    <property type="project" value="TreeGrafter"/>
</dbReference>
<evidence type="ECO:0000256" key="3">
    <source>
        <dbReference type="ARBA" id="ARBA00023125"/>
    </source>
</evidence>
<dbReference type="GO" id="GO:0003690">
    <property type="term" value="F:double-stranded DNA binding"/>
    <property type="evidence" value="ECO:0007669"/>
    <property type="project" value="TreeGrafter"/>
</dbReference>
<feature type="compositionally biased region" description="Low complexity" evidence="5">
    <location>
        <begin position="123"/>
        <end position="136"/>
    </location>
</feature>
<evidence type="ECO:0000259" key="6">
    <source>
        <dbReference type="SMART" id="SM00526"/>
    </source>
</evidence>
<dbReference type="EMBL" id="BAABME010036193">
    <property type="protein sequence ID" value="GAA0160977.1"/>
    <property type="molecule type" value="Genomic_DNA"/>
</dbReference>
<dbReference type="PRINTS" id="PR00929">
    <property type="entry name" value="ATHOOK"/>
</dbReference>
<accession>A0AAV3QFM5</accession>
<feature type="compositionally biased region" description="Low complexity" evidence="5">
    <location>
        <begin position="146"/>
        <end position="160"/>
    </location>
</feature>
<keyword evidence="8" id="KW-1185">Reference proteome</keyword>
<dbReference type="GO" id="GO:0006334">
    <property type="term" value="P:nucleosome assembly"/>
    <property type="evidence" value="ECO:0007669"/>
    <property type="project" value="InterPro"/>
</dbReference>
<evidence type="ECO:0000256" key="5">
    <source>
        <dbReference type="SAM" id="MobiDB-lite"/>
    </source>
</evidence>
<dbReference type="Gene3D" id="1.10.10.10">
    <property type="entry name" value="Winged helix-like DNA-binding domain superfamily/Winged helix DNA-binding domain"/>
    <property type="match status" value="1"/>
</dbReference>
<dbReference type="GO" id="GO:0005730">
    <property type="term" value="C:nucleolus"/>
    <property type="evidence" value="ECO:0007669"/>
    <property type="project" value="TreeGrafter"/>
</dbReference>
<dbReference type="GO" id="GO:0000786">
    <property type="term" value="C:nucleosome"/>
    <property type="evidence" value="ECO:0007669"/>
    <property type="project" value="InterPro"/>
</dbReference>
<dbReference type="SUPFAM" id="SSF46785">
    <property type="entry name" value="Winged helix' DNA-binding domain"/>
    <property type="match status" value="1"/>
</dbReference>
<proteinExistence type="predicted"/>
<protein>
    <submittedName>
        <fullName evidence="7">Chromatin/chromatin-binding, or -regulatory protein</fullName>
    </submittedName>
</protein>